<dbReference type="CDD" id="cd06558">
    <property type="entry name" value="crotonase-like"/>
    <property type="match status" value="1"/>
</dbReference>
<dbReference type="InterPro" id="IPR029045">
    <property type="entry name" value="ClpP/crotonase-like_dom_sf"/>
</dbReference>
<dbReference type="PANTHER" id="PTHR43802:SF1">
    <property type="entry name" value="IP11341P-RELATED"/>
    <property type="match status" value="1"/>
</dbReference>
<protein>
    <submittedName>
        <fullName evidence="3">Crotonase/enoyl-CoA hydratase family protein</fullName>
    </submittedName>
</protein>
<dbReference type="NCBIfam" id="NF005126">
    <property type="entry name" value="PRK06563.1"/>
    <property type="match status" value="1"/>
</dbReference>
<feature type="compositionally biased region" description="Polar residues" evidence="2">
    <location>
        <begin position="21"/>
        <end position="33"/>
    </location>
</feature>
<dbReference type="Pfam" id="PF00378">
    <property type="entry name" value="ECH_1"/>
    <property type="match status" value="1"/>
</dbReference>
<comment type="similarity">
    <text evidence="1">Belongs to the enoyl-CoA hydratase/isomerase family.</text>
</comment>
<sequence length="312" mass="33070">MPRVAHNSDVALSCTAGNAPKPTSTRKASVSEQRSTEQSRTEHDPGGQDRAHQELRVLTERRGHVLLIGLNRPEKRNAADLLMLQQLSLAYGELDRDPGLRVGLVYAVGEHFTAGLDLADIGPRLGPDGIDMVPDGGVNPWQVDGRAVSKPVVMAVQGTCLTLGIELMLASEISVAAASTRFGQIEVARGILPFGGATIRFPRAVGWGNAMRWILTGDMFDAAEALRIGLVQEVVPDGTEFDRALELAGRIAAQAPLAVQATLASARDAVRLGDAVAEAGLQPTLGVLAASEDARIGMEAFRTRTAAEFVGR</sequence>
<evidence type="ECO:0000313" key="4">
    <source>
        <dbReference type="Proteomes" id="UP000297604"/>
    </source>
</evidence>
<proteinExistence type="inferred from homology"/>
<dbReference type="Gene3D" id="1.10.12.10">
    <property type="entry name" value="Lyase 2-enoyl-coa Hydratase, Chain A, domain 2"/>
    <property type="match status" value="1"/>
</dbReference>
<evidence type="ECO:0000256" key="2">
    <source>
        <dbReference type="SAM" id="MobiDB-lite"/>
    </source>
</evidence>
<gene>
    <name evidence="3" type="ORF">E3O46_14135</name>
</gene>
<dbReference type="EMBL" id="SOFS01000032">
    <property type="protein sequence ID" value="TFC18589.1"/>
    <property type="molecule type" value="Genomic_DNA"/>
</dbReference>
<feature type="compositionally biased region" description="Basic and acidic residues" evidence="2">
    <location>
        <begin position="34"/>
        <end position="51"/>
    </location>
</feature>
<evidence type="ECO:0000256" key="1">
    <source>
        <dbReference type="ARBA" id="ARBA00005254"/>
    </source>
</evidence>
<dbReference type="InterPro" id="IPR001753">
    <property type="entry name" value="Enoyl-CoA_hydra/iso"/>
</dbReference>
<dbReference type="Gene3D" id="3.90.226.10">
    <property type="entry name" value="2-enoyl-CoA Hydratase, Chain A, domain 1"/>
    <property type="match status" value="1"/>
</dbReference>
<feature type="region of interest" description="Disordered" evidence="2">
    <location>
        <begin position="1"/>
        <end position="51"/>
    </location>
</feature>
<dbReference type="Proteomes" id="UP000297604">
    <property type="component" value="Unassembled WGS sequence"/>
</dbReference>
<reference evidence="3 4" key="1">
    <citation type="submission" date="2019-03" db="EMBL/GenBank/DDBJ databases">
        <title>Genomics of glacier-inhabiting Cryobacterium strains.</title>
        <authorList>
            <person name="Liu Q."/>
            <person name="Xin Y.-H."/>
        </authorList>
    </citation>
    <scope>NUCLEOTIDE SEQUENCE [LARGE SCALE GENOMIC DNA]</scope>
    <source>
        <strain evidence="3 4">MDB1-5</strain>
    </source>
</reference>
<keyword evidence="4" id="KW-1185">Reference proteome</keyword>
<accession>A0ABY2IMY5</accession>
<comment type="caution">
    <text evidence="3">The sequence shown here is derived from an EMBL/GenBank/DDBJ whole genome shotgun (WGS) entry which is preliminary data.</text>
</comment>
<name>A0ABY2IMY5_9MICO</name>
<dbReference type="SUPFAM" id="SSF52096">
    <property type="entry name" value="ClpP/crotonase"/>
    <property type="match status" value="1"/>
</dbReference>
<evidence type="ECO:0000313" key="3">
    <source>
        <dbReference type="EMBL" id="TFC18589.1"/>
    </source>
</evidence>
<dbReference type="PANTHER" id="PTHR43802">
    <property type="entry name" value="ENOYL-COA HYDRATASE"/>
    <property type="match status" value="1"/>
</dbReference>
<organism evidence="3 4">
    <name type="scientific">Cryobacterium glucosi</name>
    <dbReference type="NCBI Taxonomy" id="1259175"/>
    <lineage>
        <taxon>Bacteria</taxon>
        <taxon>Bacillati</taxon>
        <taxon>Actinomycetota</taxon>
        <taxon>Actinomycetes</taxon>
        <taxon>Micrococcales</taxon>
        <taxon>Microbacteriaceae</taxon>
        <taxon>Cryobacterium</taxon>
    </lineage>
</organism>
<dbReference type="InterPro" id="IPR014748">
    <property type="entry name" value="Enoyl-CoA_hydra_C"/>
</dbReference>